<organism evidence="11 12">
    <name type="scientific">Aerococcus urinaeequi</name>
    <dbReference type="NCBI Taxonomy" id="51665"/>
    <lineage>
        <taxon>Bacteria</taxon>
        <taxon>Bacillati</taxon>
        <taxon>Bacillota</taxon>
        <taxon>Bacilli</taxon>
        <taxon>Lactobacillales</taxon>
        <taxon>Aerococcaceae</taxon>
        <taxon>Aerococcus</taxon>
    </lineage>
</organism>
<evidence type="ECO:0000256" key="8">
    <source>
        <dbReference type="ARBA" id="ARBA00033067"/>
    </source>
</evidence>
<feature type="domain" description="Polysaccharide biosynthesis protein CapD-like" evidence="9">
    <location>
        <begin position="9"/>
        <end position="289"/>
    </location>
</feature>
<evidence type="ECO:0000256" key="4">
    <source>
        <dbReference type="ARBA" id="ARBA00018569"/>
    </source>
</evidence>
<dbReference type="EC" id="5.1.3.2" evidence="3"/>
<evidence type="ECO:0000259" key="9">
    <source>
        <dbReference type="Pfam" id="PF02719"/>
    </source>
</evidence>
<dbReference type="InterPro" id="IPR003869">
    <property type="entry name" value="Polysac_CapD-like"/>
</dbReference>
<dbReference type="Gene3D" id="3.40.50.720">
    <property type="entry name" value="NAD(P)-binding Rossmann-like Domain"/>
    <property type="match status" value="1"/>
</dbReference>
<evidence type="ECO:0000313" key="12">
    <source>
        <dbReference type="Proteomes" id="UP000067698"/>
    </source>
</evidence>
<sequence>MENFAGKTLLITGGTGSFGNAVLDKYLDSDLKEIRIFSRDELKQDNMRHKYQQKDPVNSEKIKFYIGDVRDINSVRNAMHGVDYIFHAAALKQVPSCEFFPMEAVKTNVYGTENVLQAAIEAKVQKVICLSTDKAAYPINAMGTSKAMMEKVAVAKARTVDPEQTMIAVTRYGNVLASRGSVVPLFINQIKSGSELTVTDPTMTRFIMTLEEAVELVVYAFENAQSGDIMVQKAPASTIGDLRDAVRNIFAPETKDKVIGIRHGEKLYETLLTNEECDRAIDMGDFYRVPSDKRDLNYDKFYVDGNEERNTLTEFNSSNTELLPVEAVAEKLLTVPLVQEELAKWEAAK</sequence>
<evidence type="ECO:0000313" key="11">
    <source>
        <dbReference type="EMBL" id="AMB97026.1"/>
    </source>
</evidence>
<evidence type="ECO:0000256" key="2">
    <source>
        <dbReference type="ARBA" id="ARBA00007430"/>
    </source>
</evidence>
<proteinExistence type="inferred from homology"/>
<keyword evidence="6" id="KW-0413">Isomerase</keyword>
<dbReference type="InterPro" id="IPR051203">
    <property type="entry name" value="Polysaccharide_Synthase-Rel"/>
</dbReference>
<accession>A0AAC8WZG9</accession>
<dbReference type="CDD" id="cd05237">
    <property type="entry name" value="UDP_invert_4-6DH_SDR_e"/>
    <property type="match status" value="1"/>
</dbReference>
<dbReference type="Pfam" id="PF08485">
    <property type="entry name" value="Polysacc_syn_2C"/>
    <property type="match status" value="1"/>
</dbReference>
<reference evidence="11 12" key="1">
    <citation type="journal article" date="2016" name="Genome Announc.">
        <title>Complete Genome Sequences of Aerococcus christensenii CCUG 28831T, Aerococcus sanguinicola CCUG 43001T, Aerococcus urinae CCUG 36881T, Aerococcus urinaeequi CCUG 28094T, Aerococcus urinaehominis CCUG 42038 BT, and Aerococcus viridans CCUG 4311T.</title>
        <authorList>
            <person name="Carkaci D."/>
            <person name="Dargis R."/>
            <person name="Nielsen X.C."/>
            <person name="Skovgaard O."/>
            <person name="Fuursted K."/>
            <person name="Christensen J.J."/>
        </authorList>
    </citation>
    <scope>NUCLEOTIDE SEQUENCE [LARGE SCALE GENOMIC DNA]</scope>
    <source>
        <strain evidence="11 12">CCUG28094</strain>
    </source>
</reference>
<dbReference type="InterPro" id="IPR013692">
    <property type="entry name" value="CapD_C"/>
</dbReference>
<keyword evidence="5" id="KW-0448">Lipopolysaccharide biosynthesis</keyword>
<dbReference type="Proteomes" id="UP000067698">
    <property type="component" value="Chromosome"/>
</dbReference>
<dbReference type="GO" id="GO:0009103">
    <property type="term" value="P:lipopolysaccharide biosynthetic process"/>
    <property type="evidence" value="ECO:0007669"/>
    <property type="project" value="UniProtKB-KW"/>
</dbReference>
<dbReference type="PANTHER" id="PTHR43318:SF2">
    <property type="entry name" value="UDP-N-ACETYLGLUCOSAMINE 4,6-DEHYDRATASE (INVERTING)"/>
    <property type="match status" value="1"/>
</dbReference>
<dbReference type="AlphaFoldDB" id="A0AAC8WZG9"/>
<name>A0AAC8WZG9_9LACT</name>
<evidence type="ECO:0000259" key="10">
    <source>
        <dbReference type="Pfam" id="PF08485"/>
    </source>
</evidence>
<comment type="catalytic activity">
    <reaction evidence="1">
        <text>UDP-alpha-D-glucose = UDP-alpha-D-galactose</text>
        <dbReference type="Rhea" id="RHEA:22168"/>
        <dbReference type="ChEBI" id="CHEBI:58885"/>
        <dbReference type="ChEBI" id="CHEBI:66914"/>
        <dbReference type="EC" id="5.1.3.2"/>
    </reaction>
</comment>
<feature type="domain" description="UDP-glucose 4-epimerase CapD C-terminal" evidence="10">
    <location>
        <begin position="292"/>
        <end position="339"/>
    </location>
</feature>
<evidence type="ECO:0000256" key="3">
    <source>
        <dbReference type="ARBA" id="ARBA00013189"/>
    </source>
</evidence>
<comment type="similarity">
    <text evidence="2">Belongs to the polysaccharide synthase family.</text>
</comment>
<evidence type="ECO:0000256" key="7">
    <source>
        <dbReference type="ARBA" id="ARBA00031367"/>
    </source>
</evidence>
<dbReference type="GeneID" id="92866262"/>
<evidence type="ECO:0000256" key="6">
    <source>
        <dbReference type="ARBA" id="ARBA00023235"/>
    </source>
</evidence>
<dbReference type="Pfam" id="PF02719">
    <property type="entry name" value="Polysacc_synt_2"/>
    <property type="match status" value="1"/>
</dbReference>
<protein>
    <recommendedName>
        <fullName evidence="4">UDP-glucose 4-epimerase</fullName>
        <ecNumber evidence="3">5.1.3.2</ecNumber>
    </recommendedName>
    <alternativeName>
        <fullName evidence="8">Galactowaldenase</fullName>
    </alternativeName>
    <alternativeName>
        <fullName evidence="7">UDP-galactose 4-epimerase</fullName>
    </alternativeName>
</protein>
<dbReference type="PANTHER" id="PTHR43318">
    <property type="entry name" value="UDP-N-ACETYLGLUCOSAMINE 4,6-DEHYDRATASE"/>
    <property type="match status" value="1"/>
</dbReference>
<evidence type="ECO:0000256" key="5">
    <source>
        <dbReference type="ARBA" id="ARBA00022985"/>
    </source>
</evidence>
<evidence type="ECO:0000256" key="1">
    <source>
        <dbReference type="ARBA" id="ARBA00000083"/>
    </source>
</evidence>
<dbReference type="GO" id="GO:0003978">
    <property type="term" value="F:UDP-glucose 4-epimerase activity"/>
    <property type="evidence" value="ECO:0007669"/>
    <property type="project" value="UniProtKB-EC"/>
</dbReference>
<dbReference type="RefSeq" id="WP_026466365.1">
    <property type="nucleotide sequence ID" value="NZ_CP014162.1"/>
</dbReference>
<dbReference type="InterPro" id="IPR036291">
    <property type="entry name" value="NAD(P)-bd_dom_sf"/>
</dbReference>
<reference evidence="12" key="2">
    <citation type="submission" date="2016-01" db="EMBL/GenBank/DDBJ databases">
        <title>Six Aerococcus type strain genome sequencing and assembly using PacBio and Illumina Hiseq.</title>
        <authorList>
            <person name="Carkaci D."/>
            <person name="Dargis R."/>
            <person name="Nielsen X.C."/>
            <person name="Skovgaard O."/>
            <person name="Fuursted K."/>
            <person name="Christensen J.J."/>
        </authorList>
    </citation>
    <scope>NUCLEOTIDE SEQUENCE [LARGE SCALE GENOMIC DNA]</scope>
    <source>
        <strain evidence="12">CCUG28094</strain>
    </source>
</reference>
<dbReference type="EMBL" id="CP014162">
    <property type="protein sequence ID" value="AMB97026.1"/>
    <property type="molecule type" value="Genomic_DNA"/>
</dbReference>
<dbReference type="SUPFAM" id="SSF51735">
    <property type="entry name" value="NAD(P)-binding Rossmann-fold domains"/>
    <property type="match status" value="1"/>
</dbReference>
<gene>
    <name evidence="11" type="ORF">AWM74_01710</name>
</gene>